<feature type="repeat" description="ANK" evidence="1">
    <location>
        <begin position="80"/>
        <end position="112"/>
    </location>
</feature>
<dbReference type="GeneID" id="25364971"/>
<evidence type="ECO:0000313" key="2">
    <source>
        <dbReference type="EMBL" id="KEQ90420.1"/>
    </source>
</evidence>
<keyword evidence="1" id="KW-0040">ANK repeat</keyword>
<gene>
    <name evidence="2" type="ORF">AUEXF2481DRAFT_33960</name>
</gene>
<dbReference type="PROSITE" id="PS50297">
    <property type="entry name" value="ANK_REP_REGION"/>
    <property type="match status" value="1"/>
</dbReference>
<dbReference type="HOGENOM" id="CLU_1796094_0_0_1"/>
<keyword evidence="3" id="KW-1185">Reference proteome</keyword>
<dbReference type="Proteomes" id="UP000030641">
    <property type="component" value="Unassembled WGS sequence"/>
</dbReference>
<dbReference type="InterPro" id="IPR002110">
    <property type="entry name" value="Ankyrin_rpt"/>
</dbReference>
<dbReference type="PROSITE" id="PS50088">
    <property type="entry name" value="ANK_REPEAT"/>
    <property type="match status" value="1"/>
</dbReference>
<evidence type="ECO:0000256" key="1">
    <source>
        <dbReference type="PROSITE-ProRule" id="PRU00023"/>
    </source>
</evidence>
<reference evidence="2 3" key="1">
    <citation type="journal article" date="2014" name="BMC Genomics">
        <title>Genome sequencing of four Aureobasidium pullulans varieties: biotechnological potential, stress tolerance, and description of new species.</title>
        <authorList>
            <person name="Gostin Ar C."/>
            <person name="Ohm R.A."/>
            <person name="Kogej T."/>
            <person name="Sonjak S."/>
            <person name="Turk M."/>
            <person name="Zajc J."/>
            <person name="Zalar P."/>
            <person name="Grube M."/>
            <person name="Sun H."/>
            <person name="Han J."/>
            <person name="Sharma A."/>
            <person name="Chiniquy J."/>
            <person name="Ngan C.Y."/>
            <person name="Lipzen A."/>
            <person name="Barry K."/>
            <person name="Grigoriev I.V."/>
            <person name="Gunde-Cimerman N."/>
        </authorList>
    </citation>
    <scope>NUCLEOTIDE SEQUENCE [LARGE SCALE GENOMIC DNA]</scope>
    <source>
        <strain evidence="2 3">EXF-2481</strain>
    </source>
</reference>
<dbReference type="InParanoid" id="A0A074XY70"/>
<dbReference type="RefSeq" id="XP_013338905.1">
    <property type="nucleotide sequence ID" value="XM_013483451.1"/>
</dbReference>
<proteinExistence type="predicted"/>
<dbReference type="InterPro" id="IPR036770">
    <property type="entry name" value="Ankyrin_rpt-contain_sf"/>
</dbReference>
<accession>A0A074XY70</accession>
<name>A0A074XY70_AURSE</name>
<dbReference type="EMBL" id="KL584791">
    <property type="protein sequence ID" value="KEQ90420.1"/>
    <property type="molecule type" value="Genomic_DNA"/>
</dbReference>
<protein>
    <submittedName>
        <fullName evidence="2">Uncharacterized protein</fullName>
    </submittedName>
</protein>
<dbReference type="SUPFAM" id="SSF48403">
    <property type="entry name" value="Ankyrin repeat"/>
    <property type="match status" value="1"/>
</dbReference>
<dbReference type="Gene3D" id="1.25.40.20">
    <property type="entry name" value="Ankyrin repeat-containing domain"/>
    <property type="match status" value="1"/>
</dbReference>
<dbReference type="OrthoDB" id="3942895at2759"/>
<evidence type="ECO:0000313" key="3">
    <source>
        <dbReference type="Proteomes" id="UP000030641"/>
    </source>
</evidence>
<dbReference type="AlphaFoldDB" id="A0A074XY70"/>
<sequence length="144" mass="16227">MCKRRIERSTNTLTNLNFLDELLQRLLHANLDMLGLSPDNGNTALHEIVRRIRTEPGLQEKILRTFLDGHSDGCSLQNLYRETPLHTAISPGEAELARLLINAKAGLSLRDNLERTPLDLAKELDSAEIVATIHENMGKEHVDR</sequence>
<organism evidence="2 3">
    <name type="scientific">Aureobasidium subglaciale (strain EXF-2481)</name>
    <name type="common">Aureobasidium pullulans var. subglaciale</name>
    <dbReference type="NCBI Taxonomy" id="1043005"/>
    <lineage>
        <taxon>Eukaryota</taxon>
        <taxon>Fungi</taxon>
        <taxon>Dikarya</taxon>
        <taxon>Ascomycota</taxon>
        <taxon>Pezizomycotina</taxon>
        <taxon>Dothideomycetes</taxon>
        <taxon>Dothideomycetidae</taxon>
        <taxon>Dothideales</taxon>
        <taxon>Saccotheciaceae</taxon>
        <taxon>Aureobasidium</taxon>
    </lineage>
</organism>
<dbReference type="Pfam" id="PF12796">
    <property type="entry name" value="Ank_2"/>
    <property type="match status" value="1"/>
</dbReference>